<feature type="domain" description="HTH tetR-type" evidence="5">
    <location>
        <begin position="6"/>
        <end position="66"/>
    </location>
</feature>
<dbReference type="PROSITE" id="PS50977">
    <property type="entry name" value="HTH_TETR_2"/>
    <property type="match status" value="1"/>
</dbReference>
<reference evidence="6 7" key="1">
    <citation type="submission" date="2020-02" db="EMBL/GenBank/DDBJ databases">
        <title>Complete genome of Muricauda sp. 501str8.</title>
        <authorList>
            <person name="Dong B."/>
            <person name="Zhu S."/>
            <person name="Yang J."/>
            <person name="Chen J."/>
        </authorList>
    </citation>
    <scope>NUCLEOTIDE SEQUENCE [LARGE SCALE GENOMIC DNA]</scope>
    <source>
        <strain evidence="6 7">501str8</strain>
    </source>
</reference>
<dbReference type="InterPro" id="IPR001647">
    <property type="entry name" value="HTH_TetR"/>
</dbReference>
<name>A0A6G7IYY4_9FLAO</name>
<keyword evidence="1" id="KW-0805">Transcription regulation</keyword>
<dbReference type="InterPro" id="IPR036271">
    <property type="entry name" value="Tet_transcr_reg_TetR-rel_C_sf"/>
</dbReference>
<dbReference type="Pfam" id="PF00440">
    <property type="entry name" value="TetR_N"/>
    <property type="match status" value="1"/>
</dbReference>
<dbReference type="AlphaFoldDB" id="A0A6G7IYY4"/>
<keyword evidence="2 4" id="KW-0238">DNA-binding</keyword>
<feature type="DNA-binding region" description="H-T-H motif" evidence="4">
    <location>
        <begin position="29"/>
        <end position="48"/>
    </location>
</feature>
<dbReference type="InterPro" id="IPR011075">
    <property type="entry name" value="TetR_C"/>
</dbReference>
<dbReference type="GO" id="GO:0003677">
    <property type="term" value="F:DNA binding"/>
    <property type="evidence" value="ECO:0007669"/>
    <property type="project" value="UniProtKB-UniRule"/>
</dbReference>
<dbReference type="KEGG" id="mut:GVT53_02220"/>
<proteinExistence type="predicted"/>
<dbReference type="InterPro" id="IPR009057">
    <property type="entry name" value="Homeodomain-like_sf"/>
</dbReference>
<evidence type="ECO:0000259" key="5">
    <source>
        <dbReference type="PROSITE" id="PS50977"/>
    </source>
</evidence>
<evidence type="ECO:0000256" key="2">
    <source>
        <dbReference type="ARBA" id="ARBA00023125"/>
    </source>
</evidence>
<sequence>MPRNKEFDYDEKLEAARNLFWRKGYNATSMSNLEEAMQINRSSLYMTYGNKHDLFVKSLVNYIAMKDRQYNEAAEKGKDPLESIANIITSVSKSAIQDKNCLFTNAVFEMALSDTKVNQLLKQQNLKAVGVFEKLLKQAKEQGLLNSDKEPRLLAHFLVSSLVSIYNTHIVFGDQKLTQQTTEILIASIK</sequence>
<dbReference type="SUPFAM" id="SSF48498">
    <property type="entry name" value="Tetracyclin repressor-like, C-terminal domain"/>
    <property type="match status" value="1"/>
</dbReference>
<dbReference type="EMBL" id="CP049616">
    <property type="protein sequence ID" value="QII43548.1"/>
    <property type="molecule type" value="Genomic_DNA"/>
</dbReference>
<evidence type="ECO:0000313" key="6">
    <source>
        <dbReference type="EMBL" id="QII43548.1"/>
    </source>
</evidence>
<evidence type="ECO:0000256" key="3">
    <source>
        <dbReference type="ARBA" id="ARBA00023163"/>
    </source>
</evidence>
<dbReference type="PANTHER" id="PTHR47506:SF1">
    <property type="entry name" value="HTH-TYPE TRANSCRIPTIONAL REGULATOR YJDC"/>
    <property type="match status" value="1"/>
</dbReference>
<keyword evidence="3" id="KW-0804">Transcription</keyword>
<accession>A0A6G7IYY4</accession>
<dbReference type="SUPFAM" id="SSF46689">
    <property type="entry name" value="Homeodomain-like"/>
    <property type="match status" value="1"/>
</dbReference>
<evidence type="ECO:0000256" key="1">
    <source>
        <dbReference type="ARBA" id="ARBA00023015"/>
    </source>
</evidence>
<dbReference type="Gene3D" id="1.10.357.10">
    <property type="entry name" value="Tetracycline Repressor, domain 2"/>
    <property type="match status" value="1"/>
</dbReference>
<dbReference type="Proteomes" id="UP000502928">
    <property type="component" value="Chromosome"/>
</dbReference>
<evidence type="ECO:0000313" key="7">
    <source>
        <dbReference type="Proteomes" id="UP000502928"/>
    </source>
</evidence>
<protein>
    <submittedName>
        <fullName evidence="6">TetR/AcrR family transcriptional regulator</fullName>
    </submittedName>
</protein>
<dbReference type="Gene3D" id="1.10.10.60">
    <property type="entry name" value="Homeodomain-like"/>
    <property type="match status" value="1"/>
</dbReference>
<gene>
    <name evidence="6" type="ORF">GVT53_02220</name>
</gene>
<organism evidence="6 7">
    <name type="scientific">Flagellimonas oceani</name>
    <dbReference type="NCBI Taxonomy" id="2698672"/>
    <lineage>
        <taxon>Bacteria</taxon>
        <taxon>Pseudomonadati</taxon>
        <taxon>Bacteroidota</taxon>
        <taxon>Flavobacteriia</taxon>
        <taxon>Flavobacteriales</taxon>
        <taxon>Flavobacteriaceae</taxon>
        <taxon>Flagellimonas</taxon>
    </lineage>
</organism>
<dbReference type="PANTHER" id="PTHR47506">
    <property type="entry name" value="TRANSCRIPTIONAL REGULATORY PROTEIN"/>
    <property type="match status" value="1"/>
</dbReference>
<evidence type="ECO:0000256" key="4">
    <source>
        <dbReference type="PROSITE-ProRule" id="PRU00335"/>
    </source>
</evidence>
<dbReference type="Pfam" id="PF16925">
    <property type="entry name" value="TetR_C_13"/>
    <property type="match status" value="1"/>
</dbReference>
<keyword evidence="7" id="KW-1185">Reference proteome</keyword>
<dbReference type="RefSeq" id="WP_166247218.1">
    <property type="nucleotide sequence ID" value="NZ_CP049616.1"/>
</dbReference>